<keyword evidence="2" id="KW-0472">Membrane</keyword>
<feature type="chain" id="PRO_5045089922" description="Sarcoglycan complex subunit protein" evidence="3">
    <location>
        <begin position="18"/>
        <end position="752"/>
    </location>
</feature>
<feature type="transmembrane region" description="Helical" evidence="2">
    <location>
        <begin position="689"/>
        <end position="711"/>
    </location>
</feature>
<keyword evidence="2" id="KW-1133">Transmembrane helix</keyword>
<feature type="compositionally biased region" description="Polar residues" evidence="1">
    <location>
        <begin position="498"/>
        <end position="511"/>
    </location>
</feature>
<feature type="compositionally biased region" description="Polar residues" evidence="1">
    <location>
        <begin position="520"/>
        <end position="534"/>
    </location>
</feature>
<dbReference type="Proteomes" id="UP001303046">
    <property type="component" value="Unassembled WGS sequence"/>
</dbReference>
<comment type="caution">
    <text evidence="4">The sequence shown here is derived from an EMBL/GenBank/DDBJ whole genome shotgun (WGS) entry which is preliminary data.</text>
</comment>
<name>A0ABR1EVM5_NECAM</name>
<keyword evidence="2" id="KW-0812">Transmembrane</keyword>
<sequence>MDRLGVVLLLSLFAAHGRRLRRQTLPSQHIQFYMRTNRTQDGHSSIVHDLVGNVNVSLEDSGLHVQGVRGQRAGIEAITWLSDRQKSMHIVASTLPNGVRELILLATSPLYHIRVCFLGATVYVEFGDKIVQIDGDYTSINIFTDKYSIVARTNMTPYDVTLTKEEILIRCPNESTMLRMLPSGVDVSVEQLNKLQIDRGGGELSLGSSVITADVVKVTAMGTDLNLDNSGRVTAHTMNSRISVQTPVQNVGMTAAHHVMRIDGGAPRLIVESGRSCIEVVRSHGLPQLKDLLSPFVTPPDIFANVGPGEVHLTTLPQDFVEPSFPRPGPLGGPVIFFNGTDRCAPCLNQTSVLPRTILPTSLIPTFPTRSPIEAVPSSTGIKTFPTLLTHPSEASTFPMALTTQPHVSIVTASTPRKTLPPSSTEPFPSPAEITTVTQATLSTSIIKTEGLPANITTTPTIGPTRTSDQFVIGQFEDFTGVATGRLVAVTLSPSRPTITAHTSGKTSPTPISVPGATAPPTSTPIVGSSPSPTSLPVIGPGQVTAPISGGGGGGSWETETLFPTPPTTLPRKPSVLVLKMKIPSSLDLQSFDLTSNLTSALSQVVKESVKRVKRFKRATDEKNQEYLVQVHKIERVGSAVQVLFSVNETEVDSYMVEKDLSSLDRSYLMRYVGFPVLSTITQTNLDTYIDLIVIGCVALVLSLASFCYTFRTTLKQKIWAIVAIVSRRFPRCPFTEKVTNITIITDDTLGV</sequence>
<organism evidence="4 5">
    <name type="scientific">Necator americanus</name>
    <name type="common">Human hookworm</name>
    <dbReference type="NCBI Taxonomy" id="51031"/>
    <lineage>
        <taxon>Eukaryota</taxon>
        <taxon>Metazoa</taxon>
        <taxon>Ecdysozoa</taxon>
        <taxon>Nematoda</taxon>
        <taxon>Chromadorea</taxon>
        <taxon>Rhabditida</taxon>
        <taxon>Rhabditina</taxon>
        <taxon>Rhabditomorpha</taxon>
        <taxon>Strongyloidea</taxon>
        <taxon>Ancylostomatidae</taxon>
        <taxon>Bunostominae</taxon>
        <taxon>Necator</taxon>
    </lineage>
</organism>
<keyword evidence="3" id="KW-0732">Signal</keyword>
<evidence type="ECO:0000256" key="2">
    <source>
        <dbReference type="SAM" id="Phobius"/>
    </source>
</evidence>
<gene>
    <name evidence="4" type="primary">Necator_chrX.g25892</name>
    <name evidence="4" type="ORF">RB195_025726</name>
</gene>
<evidence type="ECO:0000256" key="3">
    <source>
        <dbReference type="SAM" id="SignalP"/>
    </source>
</evidence>
<evidence type="ECO:0000313" key="5">
    <source>
        <dbReference type="Proteomes" id="UP001303046"/>
    </source>
</evidence>
<keyword evidence="5" id="KW-1185">Reference proteome</keyword>
<dbReference type="EMBL" id="JAVFWL010000006">
    <property type="protein sequence ID" value="KAK6765986.1"/>
    <property type="molecule type" value="Genomic_DNA"/>
</dbReference>
<feature type="region of interest" description="Disordered" evidence="1">
    <location>
        <begin position="498"/>
        <end position="534"/>
    </location>
</feature>
<proteinExistence type="predicted"/>
<protein>
    <recommendedName>
        <fullName evidence="6">Sarcoglycan complex subunit protein</fullName>
    </recommendedName>
</protein>
<accession>A0ABR1EVM5</accession>
<evidence type="ECO:0000313" key="4">
    <source>
        <dbReference type="EMBL" id="KAK6765986.1"/>
    </source>
</evidence>
<reference evidence="4 5" key="1">
    <citation type="submission" date="2023-08" db="EMBL/GenBank/DDBJ databases">
        <title>A Necator americanus chromosomal reference genome.</title>
        <authorList>
            <person name="Ilik V."/>
            <person name="Petrzelkova K.J."/>
            <person name="Pardy F."/>
            <person name="Fuh T."/>
            <person name="Niatou-Singa F.S."/>
            <person name="Gouil Q."/>
            <person name="Baker L."/>
            <person name="Ritchie M.E."/>
            <person name="Jex A.R."/>
            <person name="Gazzola D."/>
            <person name="Li H."/>
            <person name="Toshio Fujiwara R."/>
            <person name="Zhan B."/>
            <person name="Aroian R.V."/>
            <person name="Pafco B."/>
            <person name="Schwarz E.M."/>
        </authorList>
    </citation>
    <scope>NUCLEOTIDE SEQUENCE [LARGE SCALE GENOMIC DNA]</scope>
    <source>
        <strain evidence="4 5">Aroian</strain>
        <tissue evidence="4">Whole animal</tissue>
    </source>
</reference>
<feature type="signal peptide" evidence="3">
    <location>
        <begin position="1"/>
        <end position="17"/>
    </location>
</feature>
<evidence type="ECO:0008006" key="6">
    <source>
        <dbReference type="Google" id="ProtNLM"/>
    </source>
</evidence>
<evidence type="ECO:0000256" key="1">
    <source>
        <dbReference type="SAM" id="MobiDB-lite"/>
    </source>
</evidence>